<gene>
    <name evidence="2" type="ORF">EL26_13755</name>
</gene>
<evidence type="ECO:0000313" key="3">
    <source>
        <dbReference type="Proteomes" id="UP000027931"/>
    </source>
</evidence>
<dbReference type="RefSeq" id="WP_038089483.1">
    <property type="nucleotide sequence ID" value="NZ_JMIR01000018.1"/>
</dbReference>
<sequence length="154" mass="17751">MIISFYLALSWFVVGILFMLPKRVSIQHLSFVFLFLSFVNTNIAYLLSDPIHMYLLTRDAARYVSFSLYQSFIIPALLALVLNASLHQTDLRKKTTLLLISLCVVGALDFLSRYLNLITYTGSWQLPALVGYRLILFFLTLLAVQGFERMCRQR</sequence>
<accession>A0A074MA18</accession>
<feature type="transmembrane region" description="Helical" evidence="1">
    <location>
        <begin position="6"/>
        <end position="22"/>
    </location>
</feature>
<dbReference type="eggNOG" id="ENOG5032XGK">
    <property type="taxonomic scope" value="Bacteria"/>
</dbReference>
<keyword evidence="3" id="KW-1185">Reference proteome</keyword>
<feature type="transmembrane region" description="Helical" evidence="1">
    <location>
        <begin position="124"/>
        <end position="144"/>
    </location>
</feature>
<keyword evidence="1" id="KW-0812">Transmembrane</keyword>
<reference evidence="2 3" key="1">
    <citation type="journal article" date="2013" name="Int. J. Syst. Evol. Microbiol.">
        <title>Tumebacillus flagellatus sp. nov., an alpha-amylase/pullulanase-producing bacterium isolated from cassava wastewater.</title>
        <authorList>
            <person name="Wang Q."/>
            <person name="Xie N."/>
            <person name="Qin Y."/>
            <person name="Shen N."/>
            <person name="Zhu J."/>
            <person name="Mi H."/>
            <person name="Huang R."/>
        </authorList>
    </citation>
    <scope>NUCLEOTIDE SEQUENCE [LARGE SCALE GENOMIC DNA]</scope>
    <source>
        <strain evidence="2 3">GST4</strain>
    </source>
</reference>
<dbReference type="OrthoDB" id="2989465at2"/>
<dbReference type="AlphaFoldDB" id="A0A074MA18"/>
<feature type="transmembrane region" description="Helical" evidence="1">
    <location>
        <begin position="98"/>
        <end position="118"/>
    </location>
</feature>
<dbReference type="Proteomes" id="UP000027931">
    <property type="component" value="Unassembled WGS sequence"/>
</dbReference>
<organism evidence="2 3">
    <name type="scientific">Tumebacillus flagellatus</name>
    <dbReference type="NCBI Taxonomy" id="1157490"/>
    <lineage>
        <taxon>Bacteria</taxon>
        <taxon>Bacillati</taxon>
        <taxon>Bacillota</taxon>
        <taxon>Bacilli</taxon>
        <taxon>Bacillales</taxon>
        <taxon>Alicyclobacillaceae</taxon>
        <taxon>Tumebacillus</taxon>
    </lineage>
</organism>
<feature type="transmembrane region" description="Helical" evidence="1">
    <location>
        <begin position="68"/>
        <end position="86"/>
    </location>
</feature>
<protein>
    <submittedName>
        <fullName evidence="2">Uncharacterized protein</fullName>
    </submittedName>
</protein>
<keyword evidence="1" id="KW-0472">Membrane</keyword>
<evidence type="ECO:0000313" key="2">
    <source>
        <dbReference type="EMBL" id="KEO82807.1"/>
    </source>
</evidence>
<name>A0A074MA18_9BACL</name>
<keyword evidence="1" id="KW-1133">Transmembrane helix</keyword>
<comment type="caution">
    <text evidence="2">The sequence shown here is derived from an EMBL/GenBank/DDBJ whole genome shotgun (WGS) entry which is preliminary data.</text>
</comment>
<dbReference type="STRING" id="1157490.EL26_13755"/>
<evidence type="ECO:0000256" key="1">
    <source>
        <dbReference type="SAM" id="Phobius"/>
    </source>
</evidence>
<dbReference type="EMBL" id="JMIR01000018">
    <property type="protein sequence ID" value="KEO82807.1"/>
    <property type="molecule type" value="Genomic_DNA"/>
</dbReference>
<proteinExistence type="predicted"/>
<feature type="transmembrane region" description="Helical" evidence="1">
    <location>
        <begin position="29"/>
        <end position="48"/>
    </location>
</feature>